<organism evidence="10 11">
    <name type="scientific">Alistipes hominis</name>
    <dbReference type="NCBI Taxonomy" id="2763015"/>
    <lineage>
        <taxon>Bacteria</taxon>
        <taxon>Pseudomonadati</taxon>
        <taxon>Bacteroidota</taxon>
        <taxon>Bacteroidia</taxon>
        <taxon>Bacteroidales</taxon>
        <taxon>Rikenellaceae</taxon>
        <taxon>Alistipes</taxon>
    </lineage>
</organism>
<dbReference type="InterPro" id="IPR001789">
    <property type="entry name" value="Sig_transdc_resp-reg_receiver"/>
</dbReference>
<dbReference type="InterPro" id="IPR036388">
    <property type="entry name" value="WH-like_DNA-bd_sf"/>
</dbReference>
<keyword evidence="5" id="KW-0804">Transcription</keyword>
<evidence type="ECO:0000259" key="8">
    <source>
        <dbReference type="PROSITE" id="PS50110"/>
    </source>
</evidence>
<dbReference type="Proteomes" id="UP000636891">
    <property type="component" value="Unassembled WGS sequence"/>
</dbReference>
<evidence type="ECO:0000256" key="5">
    <source>
        <dbReference type="ARBA" id="ARBA00023163"/>
    </source>
</evidence>
<evidence type="ECO:0000259" key="9">
    <source>
        <dbReference type="PROSITE" id="PS51755"/>
    </source>
</evidence>
<dbReference type="InterPro" id="IPR001867">
    <property type="entry name" value="OmpR/PhoB-type_DNA-bd"/>
</dbReference>
<dbReference type="PANTHER" id="PTHR48111">
    <property type="entry name" value="REGULATOR OF RPOS"/>
    <property type="match status" value="1"/>
</dbReference>
<dbReference type="RefSeq" id="WP_101573180.1">
    <property type="nucleotide sequence ID" value="NZ_JACOOK010000005.1"/>
</dbReference>
<dbReference type="CDD" id="cd17574">
    <property type="entry name" value="REC_OmpR"/>
    <property type="match status" value="1"/>
</dbReference>
<protein>
    <submittedName>
        <fullName evidence="10">Response regulator transcription factor</fullName>
    </submittedName>
</protein>
<dbReference type="Pfam" id="PF00072">
    <property type="entry name" value="Response_reg"/>
    <property type="match status" value="1"/>
</dbReference>
<evidence type="ECO:0000256" key="2">
    <source>
        <dbReference type="ARBA" id="ARBA00023012"/>
    </source>
</evidence>
<dbReference type="SUPFAM" id="SSF52172">
    <property type="entry name" value="CheY-like"/>
    <property type="match status" value="1"/>
</dbReference>
<feature type="modified residue" description="4-aspartylphosphate" evidence="6">
    <location>
        <position position="58"/>
    </location>
</feature>
<dbReference type="Gene3D" id="1.10.10.10">
    <property type="entry name" value="Winged helix-like DNA-binding domain superfamily/Winged helix DNA-binding domain"/>
    <property type="match status" value="1"/>
</dbReference>
<comment type="caution">
    <text evidence="10">The sequence shown here is derived from an EMBL/GenBank/DDBJ whole genome shotgun (WGS) entry which is preliminary data.</text>
</comment>
<keyword evidence="3" id="KW-0805">Transcription regulation</keyword>
<feature type="domain" description="OmpR/PhoB-type" evidence="9">
    <location>
        <begin position="131"/>
        <end position="228"/>
    </location>
</feature>
<dbReference type="SMART" id="SM00448">
    <property type="entry name" value="REC"/>
    <property type="match status" value="1"/>
</dbReference>
<dbReference type="PROSITE" id="PS51755">
    <property type="entry name" value="OMPR_PHOB"/>
    <property type="match status" value="1"/>
</dbReference>
<reference evidence="10 11" key="1">
    <citation type="submission" date="2020-08" db="EMBL/GenBank/DDBJ databases">
        <title>Genome public.</title>
        <authorList>
            <person name="Liu C."/>
            <person name="Sun Q."/>
        </authorList>
    </citation>
    <scope>NUCLEOTIDE SEQUENCE [LARGE SCALE GENOMIC DNA]</scope>
    <source>
        <strain evidence="10 11">New-7</strain>
    </source>
</reference>
<proteinExistence type="predicted"/>
<keyword evidence="1 6" id="KW-0597">Phosphoprotein</keyword>
<dbReference type="SMART" id="SM00862">
    <property type="entry name" value="Trans_reg_C"/>
    <property type="match status" value="1"/>
</dbReference>
<accession>A0ABR7CNP6</accession>
<evidence type="ECO:0000313" key="10">
    <source>
        <dbReference type="EMBL" id="MBC5617224.1"/>
    </source>
</evidence>
<evidence type="ECO:0000256" key="4">
    <source>
        <dbReference type="ARBA" id="ARBA00023125"/>
    </source>
</evidence>
<dbReference type="InterPro" id="IPR011006">
    <property type="entry name" value="CheY-like_superfamily"/>
</dbReference>
<keyword evidence="11" id="KW-1185">Reference proteome</keyword>
<dbReference type="PANTHER" id="PTHR48111:SF1">
    <property type="entry name" value="TWO-COMPONENT RESPONSE REGULATOR ORR33"/>
    <property type="match status" value="1"/>
</dbReference>
<dbReference type="Gene3D" id="3.40.50.2300">
    <property type="match status" value="1"/>
</dbReference>
<dbReference type="PROSITE" id="PS50110">
    <property type="entry name" value="RESPONSE_REGULATORY"/>
    <property type="match status" value="1"/>
</dbReference>
<dbReference type="InterPro" id="IPR039420">
    <property type="entry name" value="WalR-like"/>
</dbReference>
<sequence>MDSQIASYSLLYAEDDQWLAEPIIASLQKDGYEVIYAHDGFDALAKYRRLHPDIILLDIRMPGLDGYEVAKEIRKEDPGVPILFLTVLSDPKDAIKGLSVGADDYIRKSVAVEELKARLISKLRNQRPKLKRILDITPRTTLNTISHEITIDGAVHKLTQKEYELIYHFCHHMNVIHERPALEDLLWPGNTNGNNYLNKCISSVRGILRRDDAIQIITYNRAGVMFCIKDSEETEEKQEGCLQE</sequence>
<keyword evidence="2" id="KW-0902">Two-component regulatory system</keyword>
<evidence type="ECO:0000256" key="6">
    <source>
        <dbReference type="PROSITE-ProRule" id="PRU00169"/>
    </source>
</evidence>
<gene>
    <name evidence="10" type="ORF">H8S08_09390</name>
</gene>
<feature type="domain" description="Response regulatory" evidence="8">
    <location>
        <begin position="9"/>
        <end position="123"/>
    </location>
</feature>
<dbReference type="Pfam" id="PF00486">
    <property type="entry name" value="Trans_reg_C"/>
    <property type="match status" value="1"/>
</dbReference>
<keyword evidence="4 7" id="KW-0238">DNA-binding</keyword>
<evidence type="ECO:0000256" key="1">
    <source>
        <dbReference type="ARBA" id="ARBA00022553"/>
    </source>
</evidence>
<feature type="DNA-binding region" description="OmpR/PhoB-type" evidence="7">
    <location>
        <begin position="131"/>
        <end position="228"/>
    </location>
</feature>
<evidence type="ECO:0000313" key="11">
    <source>
        <dbReference type="Proteomes" id="UP000636891"/>
    </source>
</evidence>
<evidence type="ECO:0000256" key="7">
    <source>
        <dbReference type="PROSITE-ProRule" id="PRU01091"/>
    </source>
</evidence>
<dbReference type="EMBL" id="JACOOK010000005">
    <property type="protein sequence ID" value="MBC5617224.1"/>
    <property type="molecule type" value="Genomic_DNA"/>
</dbReference>
<name>A0ABR7CNP6_9BACT</name>
<evidence type="ECO:0000256" key="3">
    <source>
        <dbReference type="ARBA" id="ARBA00023015"/>
    </source>
</evidence>